<evidence type="ECO:0000313" key="3">
    <source>
        <dbReference type="Proteomes" id="UP001283361"/>
    </source>
</evidence>
<protein>
    <recommendedName>
        <fullName evidence="4">C-type lectin domain-containing protein</fullName>
    </recommendedName>
</protein>
<evidence type="ECO:0000313" key="2">
    <source>
        <dbReference type="EMBL" id="KAK3774468.1"/>
    </source>
</evidence>
<name>A0AAE0ZSG1_9GAST</name>
<comment type="caution">
    <text evidence="2">The sequence shown here is derived from an EMBL/GenBank/DDBJ whole genome shotgun (WGS) entry which is preliminary data.</text>
</comment>
<evidence type="ECO:0000256" key="1">
    <source>
        <dbReference type="SAM" id="SignalP"/>
    </source>
</evidence>
<sequence>MTCLKLVLALCLATCISLLQLPTGVVCEFDFFLSPNLTSVLEGERQCRERGYDGLAVLNTPEAYLYALEISEEGRELTGIGIDVGLRYYADNKSLLWDDGSLAASDLPWRDGPPRKFKKDKFCRIYHEGPLLYHNGRNHKRSLCGNYGAKEARFSIVKGSEPDTPELATLVEITVSSYLSCVVRCSVENFCRAAVFKSDLFTCKLFNPNLPLNITYRNNPLATTFVRPRYPVWPPP</sequence>
<reference evidence="2" key="1">
    <citation type="journal article" date="2023" name="G3 (Bethesda)">
        <title>A reference genome for the long-term kleptoplast-retaining sea slug Elysia crispata morphotype clarki.</title>
        <authorList>
            <person name="Eastman K.E."/>
            <person name="Pendleton A.L."/>
            <person name="Shaikh M.A."/>
            <person name="Suttiyut T."/>
            <person name="Ogas R."/>
            <person name="Tomko P."/>
            <person name="Gavelis G."/>
            <person name="Widhalm J.R."/>
            <person name="Wisecaver J.H."/>
        </authorList>
    </citation>
    <scope>NUCLEOTIDE SEQUENCE</scope>
    <source>
        <strain evidence="2">ECLA1</strain>
    </source>
</reference>
<organism evidence="2 3">
    <name type="scientific">Elysia crispata</name>
    <name type="common">lettuce slug</name>
    <dbReference type="NCBI Taxonomy" id="231223"/>
    <lineage>
        <taxon>Eukaryota</taxon>
        <taxon>Metazoa</taxon>
        <taxon>Spiralia</taxon>
        <taxon>Lophotrochozoa</taxon>
        <taxon>Mollusca</taxon>
        <taxon>Gastropoda</taxon>
        <taxon>Heterobranchia</taxon>
        <taxon>Euthyneura</taxon>
        <taxon>Panpulmonata</taxon>
        <taxon>Sacoglossa</taxon>
        <taxon>Placobranchoidea</taxon>
        <taxon>Plakobranchidae</taxon>
        <taxon>Elysia</taxon>
    </lineage>
</organism>
<proteinExistence type="predicted"/>
<keyword evidence="3" id="KW-1185">Reference proteome</keyword>
<dbReference type="Proteomes" id="UP001283361">
    <property type="component" value="Unassembled WGS sequence"/>
</dbReference>
<dbReference type="AlphaFoldDB" id="A0AAE0ZSG1"/>
<dbReference type="SUPFAM" id="SSF56436">
    <property type="entry name" value="C-type lectin-like"/>
    <property type="match status" value="1"/>
</dbReference>
<keyword evidence="1" id="KW-0732">Signal</keyword>
<feature type="signal peptide" evidence="1">
    <location>
        <begin position="1"/>
        <end position="27"/>
    </location>
</feature>
<accession>A0AAE0ZSG1</accession>
<evidence type="ECO:0008006" key="4">
    <source>
        <dbReference type="Google" id="ProtNLM"/>
    </source>
</evidence>
<dbReference type="InterPro" id="IPR016187">
    <property type="entry name" value="CTDL_fold"/>
</dbReference>
<feature type="chain" id="PRO_5042048443" description="C-type lectin domain-containing protein" evidence="1">
    <location>
        <begin position="28"/>
        <end position="236"/>
    </location>
</feature>
<gene>
    <name evidence="2" type="ORF">RRG08_000421</name>
</gene>
<dbReference type="EMBL" id="JAWDGP010003407">
    <property type="protein sequence ID" value="KAK3774468.1"/>
    <property type="molecule type" value="Genomic_DNA"/>
</dbReference>
<dbReference type="CDD" id="cd00037">
    <property type="entry name" value="CLECT"/>
    <property type="match status" value="1"/>
</dbReference>